<name>A0A8T1VBV1_9STRA</name>
<dbReference type="AlphaFoldDB" id="A0A8T1VBV1"/>
<dbReference type="OrthoDB" id="107453at2759"/>
<accession>A0A8T1VBV1</accession>
<evidence type="ECO:0000313" key="1">
    <source>
        <dbReference type="EMBL" id="KAG7377760.1"/>
    </source>
</evidence>
<gene>
    <name evidence="1" type="ORF">PHYBOEH_000703</name>
</gene>
<proteinExistence type="predicted"/>
<protein>
    <submittedName>
        <fullName evidence="1">Uncharacterized protein</fullName>
    </submittedName>
</protein>
<dbReference type="Proteomes" id="UP000693981">
    <property type="component" value="Unassembled WGS sequence"/>
</dbReference>
<sequence length="295" mass="32787">MVAASKIICDFAASTLNKMRAWLNNLARLLFGIGGSRSAKTPTSDDLNADHCHVTLNIDGLATAFFESIDEVEVDAEADVVAEFYAIDVADDEASVANAVAELFAIDVAEDAADTVVIAKLPETNTDSDDGTCSESSDEEQVDPVEWTELHRLNNSAAAWQVRRQICPNHAELDKTRPVRQMSADLAKHIEDSPILRVLRASNVMIRHLPLEWLTKDAFSELSQLERRAVHHVLSNRPAAWSKEHLELYAERERELIARANKANGGNWVENSKLYPLQDHLAFAAYAHESPGWEY</sequence>
<keyword evidence="2" id="KW-1185">Reference proteome</keyword>
<comment type="caution">
    <text evidence="1">The sequence shown here is derived from an EMBL/GenBank/DDBJ whole genome shotgun (WGS) entry which is preliminary data.</text>
</comment>
<organism evidence="1 2">
    <name type="scientific">Phytophthora boehmeriae</name>
    <dbReference type="NCBI Taxonomy" id="109152"/>
    <lineage>
        <taxon>Eukaryota</taxon>
        <taxon>Sar</taxon>
        <taxon>Stramenopiles</taxon>
        <taxon>Oomycota</taxon>
        <taxon>Peronosporomycetes</taxon>
        <taxon>Peronosporales</taxon>
        <taxon>Peronosporaceae</taxon>
        <taxon>Phytophthora</taxon>
    </lineage>
</organism>
<evidence type="ECO:0000313" key="2">
    <source>
        <dbReference type="Proteomes" id="UP000693981"/>
    </source>
</evidence>
<reference evidence="1" key="1">
    <citation type="submission" date="2021-02" db="EMBL/GenBank/DDBJ databases">
        <authorList>
            <person name="Palmer J.M."/>
        </authorList>
    </citation>
    <scope>NUCLEOTIDE SEQUENCE</scope>
    <source>
        <strain evidence="1">SCRP23</strain>
    </source>
</reference>
<dbReference type="EMBL" id="JAGDFL010001113">
    <property type="protein sequence ID" value="KAG7377760.1"/>
    <property type="molecule type" value="Genomic_DNA"/>
</dbReference>